<protein>
    <submittedName>
        <fullName evidence="1">Uncharacterized protein</fullName>
    </submittedName>
</protein>
<dbReference type="AlphaFoldDB" id="A0A0F9LK83"/>
<sequence length="115" mass="13142">MSNELCPFCGEKSRDDYGAAGCENPTCGIGLIIMKQEQWNRRFVCLDKNGDKVFVGSDIIYTPSGQTGRYVRSYKCRVTELRPPRYGYGLVGDNDFTTHTFYPEEIELILVKEIR</sequence>
<organism evidence="1">
    <name type="scientific">marine sediment metagenome</name>
    <dbReference type="NCBI Taxonomy" id="412755"/>
    <lineage>
        <taxon>unclassified sequences</taxon>
        <taxon>metagenomes</taxon>
        <taxon>ecological metagenomes</taxon>
    </lineage>
</organism>
<comment type="caution">
    <text evidence="1">The sequence shown here is derived from an EMBL/GenBank/DDBJ whole genome shotgun (WGS) entry which is preliminary data.</text>
</comment>
<dbReference type="EMBL" id="LAZR01006007">
    <property type="protein sequence ID" value="KKM95449.1"/>
    <property type="molecule type" value="Genomic_DNA"/>
</dbReference>
<reference evidence="1" key="1">
    <citation type="journal article" date="2015" name="Nature">
        <title>Complex archaea that bridge the gap between prokaryotes and eukaryotes.</title>
        <authorList>
            <person name="Spang A."/>
            <person name="Saw J.H."/>
            <person name="Jorgensen S.L."/>
            <person name="Zaremba-Niedzwiedzka K."/>
            <person name="Martijn J."/>
            <person name="Lind A.E."/>
            <person name="van Eijk R."/>
            <person name="Schleper C."/>
            <person name="Guy L."/>
            <person name="Ettema T.J."/>
        </authorList>
    </citation>
    <scope>NUCLEOTIDE SEQUENCE</scope>
</reference>
<gene>
    <name evidence="1" type="ORF">LCGC14_1188210</name>
</gene>
<proteinExistence type="predicted"/>
<accession>A0A0F9LK83</accession>
<evidence type="ECO:0000313" key="1">
    <source>
        <dbReference type="EMBL" id="KKM95449.1"/>
    </source>
</evidence>
<name>A0A0F9LK83_9ZZZZ</name>